<evidence type="ECO:0000313" key="2">
    <source>
        <dbReference type="Proteomes" id="UP001302349"/>
    </source>
</evidence>
<dbReference type="EMBL" id="CP136051">
    <property type="protein sequence ID" value="WOK04291.1"/>
    <property type="molecule type" value="Genomic_DNA"/>
</dbReference>
<dbReference type="Gene3D" id="3.30.530.20">
    <property type="match status" value="1"/>
</dbReference>
<dbReference type="SUPFAM" id="SSF55961">
    <property type="entry name" value="Bet v1-like"/>
    <property type="match status" value="1"/>
</dbReference>
<reference evidence="1 2" key="1">
    <citation type="journal article" date="2023" name="Microbiol. Resour. Announc.">
        <title>Complete Genome Sequence of Imperialibacter roseus strain P4T.</title>
        <authorList>
            <person name="Tizabi D.R."/>
            <person name="Bachvaroff T."/>
            <person name="Hill R.T."/>
        </authorList>
    </citation>
    <scope>NUCLEOTIDE SEQUENCE [LARGE SCALE GENOMIC DNA]</scope>
    <source>
        <strain evidence="1 2">P4T</strain>
    </source>
</reference>
<organism evidence="1 2">
    <name type="scientific">Imperialibacter roseus</name>
    <dbReference type="NCBI Taxonomy" id="1324217"/>
    <lineage>
        <taxon>Bacteria</taxon>
        <taxon>Pseudomonadati</taxon>
        <taxon>Bacteroidota</taxon>
        <taxon>Cytophagia</taxon>
        <taxon>Cytophagales</taxon>
        <taxon>Flammeovirgaceae</taxon>
        <taxon>Imperialibacter</taxon>
    </lineage>
</organism>
<sequence>MLRYFFYSLLTTLFLIGFTCHSQPRWTVLEELNGITLYESDQKCDTLRNFMAVFTVPASVKTCVNILYNNEFHTDFMDGMKSSELIKYHHEKLLVFYQVIDLPWPIPNRDMVTLATFEHTPDFKTVTVNLRSSPEEKAPTSMTRVNVPEREWSFSKNGEFSTHVTYTYRTNPSHFPSLLEDTFTIDGPMKMMSGFKDLATKESRTPVNLVWIRD</sequence>
<dbReference type="InterPro" id="IPR023393">
    <property type="entry name" value="START-like_dom_sf"/>
</dbReference>
<name>A0ABZ0II07_9BACT</name>
<proteinExistence type="predicted"/>
<gene>
    <name evidence="1" type="ORF">RT717_14520</name>
</gene>
<dbReference type="Proteomes" id="UP001302349">
    <property type="component" value="Chromosome"/>
</dbReference>
<protein>
    <recommendedName>
        <fullName evidence="3">START domain-containing protein</fullName>
    </recommendedName>
</protein>
<evidence type="ECO:0000313" key="1">
    <source>
        <dbReference type="EMBL" id="WOK04291.1"/>
    </source>
</evidence>
<accession>A0ABZ0II07</accession>
<keyword evidence="2" id="KW-1185">Reference proteome</keyword>
<evidence type="ECO:0008006" key="3">
    <source>
        <dbReference type="Google" id="ProtNLM"/>
    </source>
</evidence>
<dbReference type="RefSeq" id="WP_317487104.1">
    <property type="nucleotide sequence ID" value="NZ_CP136051.1"/>
</dbReference>